<keyword evidence="4" id="KW-1185">Reference proteome</keyword>
<protein>
    <submittedName>
        <fullName evidence="3">DNA-binding transcriptional MerR regulator</fullName>
    </submittedName>
</protein>
<dbReference type="CDD" id="cd01109">
    <property type="entry name" value="HTH_YyaN"/>
    <property type="match status" value="1"/>
</dbReference>
<dbReference type="InterPro" id="IPR009061">
    <property type="entry name" value="DNA-bd_dom_put_sf"/>
</dbReference>
<dbReference type="RefSeq" id="WP_106207977.1">
    <property type="nucleotide sequence ID" value="NZ_PVZF01000002.1"/>
</dbReference>
<gene>
    <name evidence="3" type="ORF">CLV37_102268</name>
</gene>
<evidence type="ECO:0000313" key="3">
    <source>
        <dbReference type="EMBL" id="PRY17309.1"/>
    </source>
</evidence>
<dbReference type="SMART" id="SM00422">
    <property type="entry name" value="HTH_MERR"/>
    <property type="match status" value="1"/>
</dbReference>
<dbReference type="PROSITE" id="PS50937">
    <property type="entry name" value="HTH_MERR_2"/>
    <property type="match status" value="1"/>
</dbReference>
<evidence type="ECO:0000256" key="1">
    <source>
        <dbReference type="ARBA" id="ARBA00023125"/>
    </source>
</evidence>
<sequence length="148" mass="16256">MEQRFGIGEVSDLTGIGVDALRFYEREGLMVEPVHRDSAGRRSFSPAEVEWLRMCATFRTTGMPLSDIARYAALVRAGEGNEAERLDLLAGHQRRVEQQLADLAGARDTIAFKVDLYRARLAEGTAAQLWTGQPPDCTPAPAAHDEVA</sequence>
<accession>A0A2T0R813</accession>
<dbReference type="GO" id="GO:0003677">
    <property type="term" value="F:DNA binding"/>
    <property type="evidence" value="ECO:0007669"/>
    <property type="project" value="UniProtKB-KW"/>
</dbReference>
<dbReference type="Pfam" id="PF13411">
    <property type="entry name" value="MerR_1"/>
    <property type="match status" value="1"/>
</dbReference>
<dbReference type="AlphaFoldDB" id="A0A2T0R813"/>
<reference evidence="3 4" key="1">
    <citation type="submission" date="2018-03" db="EMBL/GenBank/DDBJ databases">
        <title>Genomic Encyclopedia of Archaeal and Bacterial Type Strains, Phase II (KMG-II): from individual species to whole genera.</title>
        <authorList>
            <person name="Goeker M."/>
        </authorList>
    </citation>
    <scope>NUCLEOTIDE SEQUENCE [LARGE SCALE GENOMIC DNA]</scope>
    <source>
        <strain evidence="3 4">DSM 19711</strain>
    </source>
</reference>
<dbReference type="SUPFAM" id="SSF46955">
    <property type="entry name" value="Putative DNA-binding domain"/>
    <property type="match status" value="1"/>
</dbReference>
<proteinExistence type="predicted"/>
<comment type="caution">
    <text evidence="3">The sequence shown here is derived from an EMBL/GenBank/DDBJ whole genome shotgun (WGS) entry which is preliminary data.</text>
</comment>
<evidence type="ECO:0000259" key="2">
    <source>
        <dbReference type="PROSITE" id="PS50937"/>
    </source>
</evidence>
<feature type="domain" description="HTH merR-type" evidence="2">
    <location>
        <begin position="4"/>
        <end position="74"/>
    </location>
</feature>
<dbReference type="OrthoDB" id="9802944at2"/>
<dbReference type="PANTHER" id="PTHR30204:SF98">
    <property type="entry name" value="HTH-TYPE TRANSCRIPTIONAL REGULATOR ADHR"/>
    <property type="match status" value="1"/>
</dbReference>
<dbReference type="InterPro" id="IPR000551">
    <property type="entry name" value="MerR-type_HTH_dom"/>
</dbReference>
<dbReference type="Proteomes" id="UP000238083">
    <property type="component" value="Unassembled WGS sequence"/>
</dbReference>
<organism evidence="3 4">
    <name type="scientific">Kineococcus rhizosphaerae</name>
    <dbReference type="NCBI Taxonomy" id="559628"/>
    <lineage>
        <taxon>Bacteria</taxon>
        <taxon>Bacillati</taxon>
        <taxon>Actinomycetota</taxon>
        <taxon>Actinomycetes</taxon>
        <taxon>Kineosporiales</taxon>
        <taxon>Kineosporiaceae</taxon>
        <taxon>Kineococcus</taxon>
    </lineage>
</organism>
<keyword evidence="1 3" id="KW-0238">DNA-binding</keyword>
<name>A0A2T0R813_9ACTN</name>
<dbReference type="GO" id="GO:0003700">
    <property type="term" value="F:DNA-binding transcription factor activity"/>
    <property type="evidence" value="ECO:0007669"/>
    <property type="project" value="InterPro"/>
</dbReference>
<dbReference type="InterPro" id="IPR047057">
    <property type="entry name" value="MerR_fam"/>
</dbReference>
<dbReference type="EMBL" id="PVZF01000002">
    <property type="protein sequence ID" value="PRY17309.1"/>
    <property type="molecule type" value="Genomic_DNA"/>
</dbReference>
<dbReference type="PANTHER" id="PTHR30204">
    <property type="entry name" value="REDOX-CYCLING DRUG-SENSING TRANSCRIPTIONAL ACTIVATOR SOXR"/>
    <property type="match status" value="1"/>
</dbReference>
<dbReference type="Gene3D" id="1.10.1660.10">
    <property type="match status" value="1"/>
</dbReference>
<evidence type="ECO:0000313" key="4">
    <source>
        <dbReference type="Proteomes" id="UP000238083"/>
    </source>
</evidence>